<dbReference type="Pfam" id="PF01832">
    <property type="entry name" value="Glucosaminidase"/>
    <property type="match status" value="1"/>
</dbReference>
<feature type="repeat" description="Cell wall-binding" evidence="3">
    <location>
        <begin position="845"/>
        <end position="864"/>
    </location>
</feature>
<dbReference type="InterPro" id="IPR002901">
    <property type="entry name" value="MGlyc_endo_b_GlcNAc-like_dom"/>
</dbReference>
<dbReference type="Gene3D" id="2.20.120.10">
    <property type="entry name" value="Multimodular pneumococcal cell wall endolysin, domain 3"/>
    <property type="match status" value="1"/>
</dbReference>
<feature type="repeat" description="Cell wall-binding" evidence="3">
    <location>
        <begin position="643"/>
        <end position="662"/>
    </location>
</feature>
<organism evidence="6 7">
    <name type="scientific">Faecalibacillus intestinalis</name>
    <dbReference type="NCBI Taxonomy" id="1982626"/>
    <lineage>
        <taxon>Bacteria</taxon>
        <taxon>Bacillati</taxon>
        <taxon>Bacillota</taxon>
        <taxon>Erysipelotrichia</taxon>
        <taxon>Erysipelotrichales</taxon>
        <taxon>Coprobacillaceae</taxon>
        <taxon>Faecalibacillus</taxon>
    </lineage>
</organism>
<evidence type="ECO:0000256" key="2">
    <source>
        <dbReference type="ARBA" id="ARBA00022801"/>
    </source>
</evidence>
<dbReference type="SUPFAM" id="SSF69360">
    <property type="entry name" value="Cell wall binding repeat"/>
    <property type="match status" value="3"/>
</dbReference>
<feature type="repeat" description="Cell wall-binding" evidence="3">
    <location>
        <begin position="552"/>
        <end position="571"/>
    </location>
</feature>
<dbReference type="GO" id="GO:0004040">
    <property type="term" value="F:amidase activity"/>
    <property type="evidence" value="ECO:0007669"/>
    <property type="project" value="InterPro"/>
</dbReference>
<protein>
    <recommendedName>
        <fullName evidence="5">Mannosyl-glycoprotein endo-beta-N-acetylglucosamidase-like domain-containing protein</fullName>
    </recommendedName>
</protein>
<feature type="repeat" description="Cell wall-binding" evidence="3">
    <location>
        <begin position="865"/>
        <end position="884"/>
    </location>
</feature>
<evidence type="ECO:0000256" key="4">
    <source>
        <dbReference type="SAM" id="Phobius"/>
    </source>
</evidence>
<feature type="repeat" description="Cell wall-binding" evidence="3">
    <location>
        <begin position="774"/>
        <end position="793"/>
    </location>
</feature>
<keyword evidence="2" id="KW-0378">Hydrolase</keyword>
<sequence>MIILVDICKYIILCDIITLLKANRISKLKYSIDLKYCRRLEMKKKYISLFLVILLGMIFNISNIKAYEETNDVIGQTKFVDKDGNINTVDVYDGTTNEEYNPYARTVSTANMVNFNCSKAKTTTNFTDYYTGQEGYLSKSSAADAAFLGYENGKVKFMISGVVGLVDPQYVEVLSQGTYYASNYEVNSSGDLYHYISNNVNATGNQGNKNYIGTGPSYLTKNKEYYSYDGHYFYDNYNTMITDYKNNVRNNAVNPNNPYYSYFQYLPMRSQTTYTGSQISNYLNNKAGSTSKLYNTGDIFIKYQNKYGVNALMAASFAALESGWGKSNIALNKNNLFGLNATDNNPGGNADTFSTVDDCIMNFTSSWMSKRYLNPTYTSLFRGGYFGDKGSGIFGKYSSDPYEGEKCASIAKNMDASISSKDNDYYTLGIKDIYLTTHTALNVRSSSNTSSSVLYTTIKNPAYSFIIKDASTTNGFYKIQSEVASSDGTYSFNNTGYVSNRYVTLLNNISHTQGWKKENNYWYYYFSNGSKATGLQTIENNLYYFNTSGQMQTGWQEVNNKWYYFDELGYGQKNWKLIGNNWFYFNSSYQMQTGWQEINGKWYYLSTGVMKIYGKTYYEGYMITGWLPLGNDWYYLNSDGSMVTGLQTVGNNFYYFNASGKMQTGWQGINNKWYYFDNAGYGQKGWQMIAGNTYYFLDSYQMATGFQEISGNTYFFSTGVMKIYGKTYYEGYMVTGWLTLGSDWYYFDNTGKRLTGLQKVGNNLFYFNDSGKMQTGWQKVSNKWYYFDDSGYGQSGWKKLGNTWFYFNSQYQMLTGWQRINGKWYYLSTGVMEIYGKTYYEGYMVTGWLQLENKWYYLKSDGSMVTGYYKVGNKTYYFNSSGVMQ</sequence>
<gene>
    <name evidence="6" type="ORF">Fi14EGH31_26710</name>
</gene>
<reference evidence="7" key="1">
    <citation type="submission" date="2020-09" db="EMBL/GenBank/DDBJ databases">
        <title>Complete genome sequencing of Faecalibacillus intestinalis strain 14EGH31.</title>
        <authorList>
            <person name="Sakamoto M."/>
            <person name="Murakami T."/>
            <person name="Mori H."/>
        </authorList>
    </citation>
    <scope>NUCLEOTIDE SEQUENCE [LARGE SCALE GENOMIC DNA]</scope>
    <source>
        <strain evidence="7">14EGH31</strain>
    </source>
</reference>
<dbReference type="KEGG" id="fit:Fi14EGH31_26710"/>
<feature type="transmembrane region" description="Helical" evidence="4">
    <location>
        <begin position="46"/>
        <end position="64"/>
    </location>
</feature>
<dbReference type="PROSITE" id="PS51170">
    <property type="entry name" value="CW"/>
    <property type="match status" value="10"/>
</dbReference>
<dbReference type="Proteomes" id="UP000593842">
    <property type="component" value="Chromosome"/>
</dbReference>
<dbReference type="PANTHER" id="PTHR33308">
    <property type="entry name" value="PEPTIDOGLYCAN HYDROLASE FLGJ"/>
    <property type="match status" value="1"/>
</dbReference>
<feature type="repeat" description="Cell wall-binding" evidence="3">
    <location>
        <begin position="623"/>
        <end position="642"/>
    </location>
</feature>
<feature type="repeat" description="Cell wall-binding" evidence="3">
    <location>
        <begin position="663"/>
        <end position="682"/>
    </location>
</feature>
<accession>A0A7I8E216</accession>
<name>A0A7I8E216_9FIRM</name>
<dbReference type="InterPro" id="IPR018337">
    <property type="entry name" value="Cell_wall/Cho-bd_repeat"/>
</dbReference>
<evidence type="ECO:0000256" key="1">
    <source>
        <dbReference type="ARBA" id="ARBA00022737"/>
    </source>
</evidence>
<evidence type="ECO:0000259" key="5">
    <source>
        <dbReference type="SMART" id="SM00047"/>
    </source>
</evidence>
<dbReference type="PANTHER" id="PTHR33308:SF9">
    <property type="entry name" value="PEPTIDOGLYCAN HYDROLASE FLGJ"/>
    <property type="match status" value="1"/>
</dbReference>
<dbReference type="Gene3D" id="2.30.30.40">
    <property type="entry name" value="SH3 Domains"/>
    <property type="match status" value="1"/>
</dbReference>
<dbReference type="InterPro" id="IPR051056">
    <property type="entry name" value="Glycosyl_Hydrolase_73"/>
</dbReference>
<proteinExistence type="predicted"/>
<dbReference type="Gene3D" id="1.10.530.10">
    <property type="match status" value="1"/>
</dbReference>
<evidence type="ECO:0000313" key="6">
    <source>
        <dbReference type="EMBL" id="BCL58959.1"/>
    </source>
</evidence>
<keyword evidence="4" id="KW-1133">Transmembrane helix</keyword>
<feature type="domain" description="Mannosyl-glycoprotein endo-beta-N-acetylglucosamidase-like" evidence="5">
    <location>
        <begin position="283"/>
        <end position="422"/>
    </location>
</feature>
<dbReference type="Pfam" id="PF01473">
    <property type="entry name" value="Choline_bind_1"/>
    <property type="match status" value="8"/>
</dbReference>
<dbReference type="Gene3D" id="2.10.270.20">
    <property type="match status" value="1"/>
</dbReference>
<keyword evidence="4" id="KW-0812">Transmembrane</keyword>
<keyword evidence="4" id="KW-0472">Membrane</keyword>
<feature type="repeat" description="Cell wall-binding" evidence="3">
    <location>
        <begin position="794"/>
        <end position="813"/>
    </location>
</feature>
<evidence type="ECO:0000256" key="3">
    <source>
        <dbReference type="PROSITE-ProRule" id="PRU00591"/>
    </source>
</evidence>
<dbReference type="SMART" id="SM00047">
    <property type="entry name" value="LYZ2"/>
    <property type="match status" value="1"/>
</dbReference>
<feature type="repeat" description="Cell wall-binding" evidence="3">
    <location>
        <begin position="734"/>
        <end position="753"/>
    </location>
</feature>
<dbReference type="EMBL" id="AP024085">
    <property type="protein sequence ID" value="BCL58959.1"/>
    <property type="molecule type" value="Genomic_DNA"/>
</dbReference>
<dbReference type="AlphaFoldDB" id="A0A7I8E216"/>
<dbReference type="Gene3D" id="2.10.270.10">
    <property type="entry name" value="Cholin Binding"/>
    <property type="match status" value="5"/>
</dbReference>
<dbReference type="Pfam" id="PF19127">
    <property type="entry name" value="Choline_bind_3"/>
    <property type="match status" value="4"/>
</dbReference>
<evidence type="ECO:0000313" key="7">
    <source>
        <dbReference type="Proteomes" id="UP000593842"/>
    </source>
</evidence>
<feature type="repeat" description="Cell wall-binding" evidence="3">
    <location>
        <begin position="532"/>
        <end position="551"/>
    </location>
</feature>
<keyword evidence="1" id="KW-0677">Repeat</keyword>